<gene>
    <name evidence="7" type="ORF">KUF71_023951</name>
</gene>
<organism evidence="7 8">
    <name type="scientific">Frankliniella fusca</name>
    <dbReference type="NCBI Taxonomy" id="407009"/>
    <lineage>
        <taxon>Eukaryota</taxon>
        <taxon>Metazoa</taxon>
        <taxon>Ecdysozoa</taxon>
        <taxon>Arthropoda</taxon>
        <taxon>Hexapoda</taxon>
        <taxon>Insecta</taxon>
        <taxon>Pterygota</taxon>
        <taxon>Neoptera</taxon>
        <taxon>Paraneoptera</taxon>
        <taxon>Thysanoptera</taxon>
        <taxon>Terebrantia</taxon>
        <taxon>Thripoidea</taxon>
        <taxon>Thripidae</taxon>
        <taxon>Frankliniella</taxon>
    </lineage>
</organism>
<evidence type="ECO:0000256" key="5">
    <source>
        <dbReference type="SAM" id="MobiDB-lite"/>
    </source>
</evidence>
<keyword evidence="3 4" id="KW-0175">Coiled coil</keyword>
<dbReference type="GO" id="GO:0003697">
    <property type="term" value="F:single-stranded DNA binding"/>
    <property type="evidence" value="ECO:0007669"/>
    <property type="project" value="TreeGrafter"/>
</dbReference>
<evidence type="ECO:0000256" key="4">
    <source>
        <dbReference type="SAM" id="Coils"/>
    </source>
</evidence>
<feature type="compositionally biased region" description="Basic and acidic residues" evidence="5">
    <location>
        <begin position="20"/>
        <end position="31"/>
    </location>
</feature>
<feature type="domain" description="RecF/RecN/SMC N-terminal" evidence="6">
    <location>
        <begin position="34"/>
        <end position="1003"/>
    </location>
</feature>
<dbReference type="EMBL" id="JAHWGI010001412">
    <property type="protein sequence ID" value="KAK3930595.1"/>
    <property type="molecule type" value="Genomic_DNA"/>
</dbReference>
<dbReference type="InterPro" id="IPR003395">
    <property type="entry name" value="RecF/RecN/SMC_N"/>
</dbReference>
<evidence type="ECO:0000256" key="1">
    <source>
        <dbReference type="ARBA" id="ARBA00010171"/>
    </source>
</evidence>
<evidence type="ECO:0000313" key="7">
    <source>
        <dbReference type="EMBL" id="KAK3930595.1"/>
    </source>
</evidence>
<reference evidence="7" key="1">
    <citation type="submission" date="2021-07" db="EMBL/GenBank/DDBJ databases">
        <authorList>
            <person name="Catto M.A."/>
            <person name="Jacobson A."/>
            <person name="Kennedy G."/>
            <person name="Labadie P."/>
            <person name="Hunt B.G."/>
            <person name="Srinivasan R."/>
        </authorList>
    </citation>
    <scope>NUCLEOTIDE SEQUENCE</scope>
    <source>
        <strain evidence="7">PL_HMW_Pooled</strain>
        <tissue evidence="7">Head</tissue>
    </source>
</reference>
<reference evidence="7" key="2">
    <citation type="journal article" date="2023" name="BMC Genomics">
        <title>Pest status, molecular evolution, and epigenetic factors derived from the genome assembly of Frankliniella fusca, a thysanopteran phytovirus vector.</title>
        <authorList>
            <person name="Catto M.A."/>
            <person name="Labadie P.E."/>
            <person name="Jacobson A.L."/>
            <person name="Kennedy G.G."/>
            <person name="Srinivasan R."/>
            <person name="Hunt B.G."/>
        </authorList>
    </citation>
    <scope>NUCLEOTIDE SEQUENCE</scope>
    <source>
        <strain evidence="7">PL_HMW_Pooled</strain>
    </source>
</reference>
<feature type="coiled-coil region" evidence="4">
    <location>
        <begin position="189"/>
        <end position="216"/>
    </location>
</feature>
<name>A0AAE1I071_9NEOP</name>
<feature type="region of interest" description="Disordered" evidence="5">
    <location>
        <begin position="645"/>
        <end position="675"/>
    </location>
</feature>
<feature type="coiled-coil region" evidence="4">
    <location>
        <begin position="93"/>
        <end position="159"/>
    </location>
</feature>
<dbReference type="GO" id="GO:0030915">
    <property type="term" value="C:Smc5-Smc6 complex"/>
    <property type="evidence" value="ECO:0007669"/>
    <property type="project" value="TreeGrafter"/>
</dbReference>
<evidence type="ECO:0000256" key="3">
    <source>
        <dbReference type="ARBA" id="ARBA00023054"/>
    </source>
</evidence>
<evidence type="ECO:0000313" key="8">
    <source>
        <dbReference type="Proteomes" id="UP001219518"/>
    </source>
</evidence>
<dbReference type="GO" id="GO:0005634">
    <property type="term" value="C:nucleus"/>
    <property type="evidence" value="ECO:0007669"/>
    <property type="project" value="TreeGrafter"/>
</dbReference>
<evidence type="ECO:0000259" key="6">
    <source>
        <dbReference type="Pfam" id="PF02463"/>
    </source>
</evidence>
<protein>
    <recommendedName>
        <fullName evidence="2">Structural maintenance of chromosomes protein 5</fullName>
    </recommendedName>
</protein>
<sequence>MARGVMNGHHNGDDDDNDDNHDQAEEAPRREGSIVKIRMKDFITYDSVECFPGESLNVVIGPNGTGKSTILSAIVLGLGGKPTLLGKPQAQIQDFIKNQRQEAEIEIELLRHRKNTVIKRTIFKSGKSIWHLNGRQVNAKDIEAEMKALNIQVDNLCQVLAQDRVQDFAKLNKQELLAETQKAIGKEAMADIHANLKALQREQKNLELQIEAEKKKRDVEQSHVDRLQGVVDKIAKRRHIENEADICKLKLSILQYKSKKDEADRYKEMKKTAEAEVKKIDAQIEPFKKKIDEAEEKFRNVKNRQSGMDKRIRNQLAKVSDLQNDLENARDEILDLENEKEKQLKSTETQQQKEDDARQTISRLKNDIAAQEKIPVQEIASKIAKLKADIAKFHEQINQNETRKANIGYEIDVMKGELQEVDRELSRVQNQRGLRMSMLREINNNAAQAVEWVEANRNLFSKPVYLPMLVELDVNPQFARYVETAIGYNDLIAFVCESAEDTKIIIDNCRKRMGLRVNVLQSDAAEGPTPEPSVSLENLRRQYPRFEGYLIDFVKGPSTLLHFLCRRKGFNSIPVSRSDVEADTLPRYYSGDYSKGHTQSRFGGGLMYSSDPIASARFFKQNMSDVDEDALRRRANEIQQNIAMKEKEKSKKQEEINHLSQQRKSIRDEASHLETSQTTLQTMKFQLGRKEKDLVLMLKSRIDPEVIKEQFAKQIRDAVLKLATKQEPFFQSLKELDNIIMESQTLDFDVQNAKAVKESTQRLCSAEQEALEAAKRNVEAISTAYADRRKEASDCLTAITRKHNKNVVQLWGENEHVFATLPNTLEDLETHIEDQLAHAEMLGGGNDGNQLREFEQHVNQLDVLTRSIATKETQATAIIANMETRESEWKRELNELVDTISTNFSRYFAEMKCAGEVTLFTGNSEHDYDNYGLRVRVKFRDEEQLQDLNAHTQSGGERAVSTAIYMLALQELTPAPFRLVDEINQGMDAINERRVYELLLRSTSRPGTPQYFLLTPKLLKEMQYNPGTTVLCVMNSACAPNHKTWDVKRFIALRKNEGSRNVR</sequence>
<dbReference type="InterPro" id="IPR027417">
    <property type="entry name" value="P-loop_NTPase"/>
</dbReference>
<comment type="caution">
    <text evidence="7">The sequence shown here is derived from an EMBL/GenBank/DDBJ whole genome shotgun (WGS) entry which is preliminary data.</text>
</comment>
<feature type="coiled-coil region" evidence="4">
    <location>
        <begin position="256"/>
        <end position="431"/>
    </location>
</feature>
<dbReference type="Proteomes" id="UP001219518">
    <property type="component" value="Unassembled WGS sequence"/>
</dbReference>
<dbReference type="Pfam" id="PF02463">
    <property type="entry name" value="SMC_N"/>
    <property type="match status" value="1"/>
</dbReference>
<feature type="compositionally biased region" description="Basic and acidic residues" evidence="5">
    <location>
        <begin position="645"/>
        <end position="657"/>
    </location>
</feature>
<evidence type="ECO:0000256" key="2">
    <source>
        <dbReference type="ARBA" id="ARBA00018687"/>
    </source>
</evidence>
<comment type="similarity">
    <text evidence="1">Belongs to the SMC family. SMC5 subfamily.</text>
</comment>
<proteinExistence type="inferred from homology"/>
<dbReference type="SUPFAM" id="SSF52540">
    <property type="entry name" value="P-loop containing nucleoside triphosphate hydrolases"/>
    <property type="match status" value="2"/>
</dbReference>
<dbReference type="GO" id="GO:0000724">
    <property type="term" value="P:double-strand break repair via homologous recombination"/>
    <property type="evidence" value="ECO:0007669"/>
    <property type="project" value="TreeGrafter"/>
</dbReference>
<dbReference type="PANTHER" id="PTHR45916:SF1">
    <property type="entry name" value="STRUCTURAL MAINTENANCE OF CHROMOSOMES PROTEIN 5"/>
    <property type="match status" value="1"/>
</dbReference>
<dbReference type="AlphaFoldDB" id="A0AAE1I071"/>
<accession>A0AAE1I071</accession>
<dbReference type="Gene3D" id="3.40.50.300">
    <property type="entry name" value="P-loop containing nucleotide triphosphate hydrolases"/>
    <property type="match status" value="2"/>
</dbReference>
<dbReference type="PANTHER" id="PTHR45916">
    <property type="entry name" value="STRUCTURAL MAINTENANCE OF CHROMOSOMES PROTEIN 5"/>
    <property type="match status" value="1"/>
</dbReference>
<feature type="region of interest" description="Disordered" evidence="5">
    <location>
        <begin position="1"/>
        <end position="31"/>
    </location>
</feature>
<keyword evidence="8" id="KW-1185">Reference proteome</keyword>